<comment type="caution">
    <text evidence="1">The sequence shown here is derived from an EMBL/GenBank/DDBJ whole genome shotgun (WGS) entry which is preliminary data.</text>
</comment>
<evidence type="ECO:0000313" key="2">
    <source>
        <dbReference type="Proteomes" id="UP001056120"/>
    </source>
</evidence>
<gene>
    <name evidence="1" type="ORF">L1987_54487</name>
</gene>
<dbReference type="Proteomes" id="UP001056120">
    <property type="component" value="Linkage Group LG18"/>
</dbReference>
<reference evidence="2" key="1">
    <citation type="journal article" date="2022" name="Mol. Ecol. Resour.">
        <title>The genomes of chicory, endive, great burdock and yacon provide insights into Asteraceae palaeo-polyploidization history and plant inulin production.</title>
        <authorList>
            <person name="Fan W."/>
            <person name="Wang S."/>
            <person name="Wang H."/>
            <person name="Wang A."/>
            <person name="Jiang F."/>
            <person name="Liu H."/>
            <person name="Zhao H."/>
            <person name="Xu D."/>
            <person name="Zhang Y."/>
        </authorList>
    </citation>
    <scope>NUCLEOTIDE SEQUENCE [LARGE SCALE GENOMIC DNA]</scope>
    <source>
        <strain evidence="2">cv. Yunnan</strain>
    </source>
</reference>
<proteinExistence type="predicted"/>
<accession>A0ACB9E704</accession>
<evidence type="ECO:0000313" key="1">
    <source>
        <dbReference type="EMBL" id="KAI3754699.1"/>
    </source>
</evidence>
<protein>
    <submittedName>
        <fullName evidence="1">Uncharacterized protein</fullName>
    </submittedName>
</protein>
<keyword evidence="2" id="KW-1185">Reference proteome</keyword>
<dbReference type="EMBL" id="CM042035">
    <property type="protein sequence ID" value="KAI3754699.1"/>
    <property type="molecule type" value="Genomic_DNA"/>
</dbReference>
<name>A0ACB9E704_9ASTR</name>
<organism evidence="1 2">
    <name type="scientific">Smallanthus sonchifolius</name>
    <dbReference type="NCBI Taxonomy" id="185202"/>
    <lineage>
        <taxon>Eukaryota</taxon>
        <taxon>Viridiplantae</taxon>
        <taxon>Streptophyta</taxon>
        <taxon>Embryophyta</taxon>
        <taxon>Tracheophyta</taxon>
        <taxon>Spermatophyta</taxon>
        <taxon>Magnoliopsida</taxon>
        <taxon>eudicotyledons</taxon>
        <taxon>Gunneridae</taxon>
        <taxon>Pentapetalae</taxon>
        <taxon>asterids</taxon>
        <taxon>campanulids</taxon>
        <taxon>Asterales</taxon>
        <taxon>Asteraceae</taxon>
        <taxon>Asteroideae</taxon>
        <taxon>Heliantheae alliance</taxon>
        <taxon>Millerieae</taxon>
        <taxon>Smallanthus</taxon>
    </lineage>
</organism>
<reference evidence="1 2" key="2">
    <citation type="journal article" date="2022" name="Mol. Ecol. Resour.">
        <title>The genomes of chicory, endive, great burdock and yacon provide insights into Asteraceae paleo-polyploidization history and plant inulin production.</title>
        <authorList>
            <person name="Fan W."/>
            <person name="Wang S."/>
            <person name="Wang H."/>
            <person name="Wang A."/>
            <person name="Jiang F."/>
            <person name="Liu H."/>
            <person name="Zhao H."/>
            <person name="Xu D."/>
            <person name="Zhang Y."/>
        </authorList>
    </citation>
    <scope>NUCLEOTIDE SEQUENCE [LARGE SCALE GENOMIC DNA]</scope>
    <source>
        <strain evidence="2">cv. Yunnan</strain>
        <tissue evidence="1">Leaves</tissue>
    </source>
</reference>
<sequence length="260" mass="30050">MMRLWKKREYALPMRKLPPRKKKKKAIVETDDCAIKGQSEVTDKRKNESSKNSGEISRDIIVDELETKSNKKKTKHDLVSSTDEAINGLKVDYLTKKIKEKKKKNIEVKLELSATNEEELETVVVQKEKKKKKKPSTDENETIQPDVTKKEKKSSKKRKRSDENENQNENENENVSNKQFDGETNEKLELDGVKSKKKHRNVTSEDGAEIGYGAKAQEVLGQVRGRDFRHEKTKKKRGSYRGGLINQQSHSIKFNYSDEE</sequence>